<comment type="caution">
    <text evidence="2">The sequence shown here is derived from an EMBL/GenBank/DDBJ whole genome shotgun (WGS) entry which is preliminary data.</text>
</comment>
<protein>
    <submittedName>
        <fullName evidence="2">Uncharacterized protein</fullName>
    </submittedName>
</protein>
<sequence length="55" mass="6364">MLSEIDWERESLPESLSEFNSNDSELESLTEFTIDSEFDVLSDKESDSMVERLSD</sequence>
<accession>K2NW31</accession>
<evidence type="ECO:0000313" key="2">
    <source>
        <dbReference type="EMBL" id="EKF51778.1"/>
    </source>
</evidence>
<feature type="compositionally biased region" description="Basic and acidic residues" evidence="1">
    <location>
        <begin position="1"/>
        <end position="12"/>
    </location>
</feature>
<dbReference type="AlphaFoldDB" id="K2NW31"/>
<reference evidence="2 3" key="1">
    <citation type="journal article" date="2012" name="J. Bacteriol.">
        <title>Genome Sequence of the Bacteriocin-Producing Strain Lactococcus garvieae DCC43.</title>
        <authorList>
            <person name="Gabrielsen C."/>
            <person name="Brede D.A."/>
            <person name="Hernandez P.E."/>
            <person name="Nes I.F."/>
            <person name="Diep D.B."/>
        </authorList>
    </citation>
    <scope>NUCLEOTIDE SEQUENCE [LARGE SCALE GENOMIC DNA]</scope>
    <source>
        <strain evidence="2 3">DCC43</strain>
    </source>
</reference>
<name>K2NW31_9LACT</name>
<dbReference type="EMBL" id="AMQS01000009">
    <property type="protein sequence ID" value="EKF51778.1"/>
    <property type="molecule type" value="Genomic_DNA"/>
</dbReference>
<evidence type="ECO:0000256" key="1">
    <source>
        <dbReference type="SAM" id="MobiDB-lite"/>
    </source>
</evidence>
<proteinExistence type="predicted"/>
<dbReference type="PATRIC" id="fig|1231377.3.peg.828"/>
<feature type="region of interest" description="Disordered" evidence="1">
    <location>
        <begin position="1"/>
        <end position="23"/>
    </location>
</feature>
<organism evidence="2 3">
    <name type="scientific">Lactococcus garvieae DCC43</name>
    <dbReference type="NCBI Taxonomy" id="1231377"/>
    <lineage>
        <taxon>Bacteria</taxon>
        <taxon>Bacillati</taxon>
        <taxon>Bacillota</taxon>
        <taxon>Bacilli</taxon>
        <taxon>Lactobacillales</taxon>
        <taxon>Streptococcaceae</taxon>
        <taxon>Lactococcus</taxon>
    </lineage>
</organism>
<gene>
    <name evidence="2" type="ORF">C426_0826</name>
</gene>
<evidence type="ECO:0000313" key="3">
    <source>
        <dbReference type="Proteomes" id="UP000006787"/>
    </source>
</evidence>
<dbReference type="Proteomes" id="UP000006787">
    <property type="component" value="Unassembled WGS sequence"/>
</dbReference>